<organism evidence="1 2">
    <name type="scientific">Elysia crispata</name>
    <name type="common">lettuce slug</name>
    <dbReference type="NCBI Taxonomy" id="231223"/>
    <lineage>
        <taxon>Eukaryota</taxon>
        <taxon>Metazoa</taxon>
        <taxon>Spiralia</taxon>
        <taxon>Lophotrochozoa</taxon>
        <taxon>Mollusca</taxon>
        <taxon>Gastropoda</taxon>
        <taxon>Heterobranchia</taxon>
        <taxon>Euthyneura</taxon>
        <taxon>Panpulmonata</taxon>
        <taxon>Sacoglossa</taxon>
        <taxon>Placobranchoidea</taxon>
        <taxon>Plakobranchidae</taxon>
        <taxon>Elysia</taxon>
    </lineage>
</organism>
<reference evidence="1" key="1">
    <citation type="journal article" date="2023" name="G3 (Bethesda)">
        <title>A reference genome for the long-term kleptoplast-retaining sea slug Elysia crispata morphotype clarki.</title>
        <authorList>
            <person name="Eastman K.E."/>
            <person name="Pendleton A.L."/>
            <person name="Shaikh M.A."/>
            <person name="Suttiyut T."/>
            <person name="Ogas R."/>
            <person name="Tomko P."/>
            <person name="Gavelis G."/>
            <person name="Widhalm J.R."/>
            <person name="Wisecaver J.H."/>
        </authorList>
    </citation>
    <scope>NUCLEOTIDE SEQUENCE</scope>
    <source>
        <strain evidence="1">ECLA1</strain>
    </source>
</reference>
<proteinExistence type="predicted"/>
<dbReference type="EMBL" id="JAWDGP010007325">
    <property type="protein sequence ID" value="KAK3725803.1"/>
    <property type="molecule type" value="Genomic_DNA"/>
</dbReference>
<dbReference type="AlphaFoldDB" id="A0AAE0XY74"/>
<protein>
    <submittedName>
        <fullName evidence="1">Uncharacterized protein</fullName>
    </submittedName>
</protein>
<name>A0AAE0XY74_9GAST</name>
<dbReference type="Proteomes" id="UP001283361">
    <property type="component" value="Unassembled WGS sequence"/>
</dbReference>
<gene>
    <name evidence="1" type="ORF">RRG08_030032</name>
</gene>
<accession>A0AAE0XY74</accession>
<keyword evidence="2" id="KW-1185">Reference proteome</keyword>
<comment type="caution">
    <text evidence="1">The sequence shown here is derived from an EMBL/GenBank/DDBJ whole genome shotgun (WGS) entry which is preliminary data.</text>
</comment>
<evidence type="ECO:0000313" key="2">
    <source>
        <dbReference type="Proteomes" id="UP001283361"/>
    </source>
</evidence>
<evidence type="ECO:0000313" key="1">
    <source>
        <dbReference type="EMBL" id="KAK3725803.1"/>
    </source>
</evidence>
<sequence>MVSKHNRATWAELVTTLSSFHIPWREDWIERILSQICSHHVSHSRHALYSSPWQPTHFPYRQFINIARSENVGENQMCFYEIRSRGQRSFDSPLALSCAGISSLEFEPVIQRMSFGTCEGHVGCVPYSKALNSIVATSSFCVQKGR</sequence>